<evidence type="ECO:0000313" key="2">
    <source>
        <dbReference type="Proteomes" id="UP001501444"/>
    </source>
</evidence>
<evidence type="ECO:0008006" key="3">
    <source>
        <dbReference type="Google" id="ProtNLM"/>
    </source>
</evidence>
<name>A0ABP5SC25_9ACTN</name>
<gene>
    <name evidence="1" type="ORF">GCM10010170_005850</name>
</gene>
<sequence length="250" mass="26710">MSDLERLCAALERTCADGTAVIDDLRRLRVRMLNMSAEIARLASAGDGSGAHVARTLQLELAEAMRRGADAATSIRQMQRLGREFINRTVGGAGITQNSADHVLDGHLSLRMEDGELRAWLSGGHFLGGRFHLQDLHVDAASGVTAVGRGDLTLSAEATAELNEILEILVGHGLAEPPKKSAGSTFYPLGWASEACAAAYTAAWNDPDGTRDSDSGRWSGTGYGLRIEGFYNPETGEFVSGWPVRAGRSR</sequence>
<protein>
    <recommendedName>
        <fullName evidence="3">Bacterial EndoU nuclease domain-containing protein</fullName>
    </recommendedName>
</protein>
<comment type="caution">
    <text evidence="1">The sequence shown here is derived from an EMBL/GenBank/DDBJ whole genome shotgun (WGS) entry which is preliminary data.</text>
</comment>
<dbReference type="RefSeq" id="WP_344610620.1">
    <property type="nucleotide sequence ID" value="NZ_BAAARV010000005.1"/>
</dbReference>
<evidence type="ECO:0000313" key="1">
    <source>
        <dbReference type="EMBL" id="GAA2328851.1"/>
    </source>
</evidence>
<accession>A0ABP5SC25</accession>
<dbReference type="Proteomes" id="UP001501444">
    <property type="component" value="Unassembled WGS sequence"/>
</dbReference>
<organism evidence="1 2">
    <name type="scientific">Dactylosporangium salmoneum</name>
    <dbReference type="NCBI Taxonomy" id="53361"/>
    <lineage>
        <taxon>Bacteria</taxon>
        <taxon>Bacillati</taxon>
        <taxon>Actinomycetota</taxon>
        <taxon>Actinomycetes</taxon>
        <taxon>Micromonosporales</taxon>
        <taxon>Micromonosporaceae</taxon>
        <taxon>Dactylosporangium</taxon>
    </lineage>
</organism>
<dbReference type="EMBL" id="BAAARV010000005">
    <property type="protein sequence ID" value="GAA2328851.1"/>
    <property type="molecule type" value="Genomic_DNA"/>
</dbReference>
<keyword evidence="2" id="KW-1185">Reference proteome</keyword>
<reference evidence="2" key="1">
    <citation type="journal article" date="2019" name="Int. J. Syst. Evol. Microbiol.">
        <title>The Global Catalogue of Microorganisms (GCM) 10K type strain sequencing project: providing services to taxonomists for standard genome sequencing and annotation.</title>
        <authorList>
            <consortium name="The Broad Institute Genomics Platform"/>
            <consortium name="The Broad Institute Genome Sequencing Center for Infectious Disease"/>
            <person name="Wu L."/>
            <person name="Ma J."/>
        </authorList>
    </citation>
    <scope>NUCLEOTIDE SEQUENCE [LARGE SCALE GENOMIC DNA]</scope>
    <source>
        <strain evidence="2">JCM 3272</strain>
    </source>
</reference>
<proteinExistence type="predicted"/>